<dbReference type="NCBIfam" id="NF040935">
    <property type="entry name" value="helicase_Hel308"/>
    <property type="match status" value="1"/>
</dbReference>
<dbReference type="OMA" id="MFLNANI"/>
<comment type="catalytic activity">
    <reaction evidence="9">
        <text>ATP + H2O = ADP + phosphate + H(+)</text>
        <dbReference type="Rhea" id="RHEA:13065"/>
        <dbReference type="ChEBI" id="CHEBI:15377"/>
        <dbReference type="ChEBI" id="CHEBI:15378"/>
        <dbReference type="ChEBI" id="CHEBI:30616"/>
        <dbReference type="ChEBI" id="CHEBI:43474"/>
        <dbReference type="ChEBI" id="CHEBI:456216"/>
        <dbReference type="EC" id="5.6.2.4"/>
    </reaction>
</comment>
<dbReference type="Gene3D" id="1.10.150.20">
    <property type="entry name" value="5' to 3' exonuclease, C-terminal subdomain"/>
    <property type="match status" value="1"/>
</dbReference>
<evidence type="ECO:0000313" key="12">
    <source>
        <dbReference type="EMBL" id="AIM27516.1"/>
    </source>
</evidence>
<comment type="catalytic activity">
    <reaction evidence="9">
        <text>Couples ATP hydrolysis with the unwinding of duplex DNA by translocating in the 3'-5' direction.</text>
        <dbReference type="EC" id="5.6.2.4"/>
    </reaction>
</comment>
<dbReference type="GeneID" id="91755873"/>
<dbReference type="Pfam" id="PF00271">
    <property type="entry name" value="Helicase_C"/>
    <property type="match status" value="1"/>
</dbReference>
<dbReference type="SMART" id="SM00490">
    <property type="entry name" value="HELICc"/>
    <property type="match status" value="1"/>
</dbReference>
<dbReference type="PATRIC" id="fig|43687.5.peg.1495"/>
<comment type="subunit">
    <text evidence="9">Monomer.</text>
</comment>
<keyword evidence="7 9" id="KW-0234">DNA repair</keyword>
<dbReference type="GO" id="GO:0043138">
    <property type="term" value="F:3'-5' DNA helicase activity"/>
    <property type="evidence" value="ECO:0007669"/>
    <property type="project" value="UniProtKB-UniRule"/>
</dbReference>
<feature type="domain" description="Helicase ATP-binding" evidence="10">
    <location>
        <begin position="36"/>
        <end position="199"/>
    </location>
</feature>
<keyword evidence="2 9" id="KW-0227">DNA damage</keyword>
<dbReference type="EMBL" id="CP012172">
    <property type="protein sequence ID" value="AKV74382.1"/>
    <property type="molecule type" value="Genomic_DNA"/>
</dbReference>
<evidence type="ECO:0000313" key="17">
    <source>
        <dbReference type="EMBL" id="AKV83356.1"/>
    </source>
</evidence>
<name>A0A088E5A8_9CREN</name>
<keyword evidence="3 9" id="KW-0378">Hydrolase</keyword>
<organism evidence="12 18">
    <name type="scientific">Metallosphaera sedula</name>
    <dbReference type="NCBI Taxonomy" id="43687"/>
    <lineage>
        <taxon>Archaea</taxon>
        <taxon>Thermoproteota</taxon>
        <taxon>Thermoprotei</taxon>
        <taxon>Sulfolobales</taxon>
        <taxon>Sulfolobaceae</taxon>
        <taxon>Metallosphaera</taxon>
    </lineage>
</organism>
<evidence type="ECO:0000313" key="23">
    <source>
        <dbReference type="Proteomes" id="UP000068832"/>
    </source>
</evidence>
<evidence type="ECO:0000256" key="8">
    <source>
        <dbReference type="ARBA" id="ARBA00023235"/>
    </source>
</evidence>
<evidence type="ECO:0000313" key="15">
    <source>
        <dbReference type="EMBL" id="AKV78873.1"/>
    </source>
</evidence>
<dbReference type="PROSITE" id="PS51192">
    <property type="entry name" value="HELICASE_ATP_BIND_1"/>
    <property type="match status" value="1"/>
</dbReference>
<dbReference type="AlphaFoldDB" id="A0A088E5A8"/>
<dbReference type="Proteomes" id="UP000061362">
    <property type="component" value="Chromosome"/>
</dbReference>
<dbReference type="GO" id="GO:0006281">
    <property type="term" value="P:DNA repair"/>
    <property type="evidence" value="ECO:0007669"/>
    <property type="project" value="UniProtKB-UniRule"/>
</dbReference>
<dbReference type="InterPro" id="IPR048772">
    <property type="entry name" value="Hel308-like_dom4"/>
</dbReference>
<dbReference type="EMBL" id="CP012175">
    <property type="protein sequence ID" value="AKV81118.1"/>
    <property type="molecule type" value="Genomic_DNA"/>
</dbReference>
<evidence type="ECO:0000256" key="9">
    <source>
        <dbReference type="HAMAP-Rule" id="MF_00442"/>
    </source>
</evidence>
<dbReference type="PANTHER" id="PTHR47961">
    <property type="entry name" value="DNA POLYMERASE THETA, PUTATIVE (AFU_ORTHOLOGUE AFUA_1G05260)-RELATED"/>
    <property type="match status" value="1"/>
</dbReference>
<dbReference type="PROSITE" id="PS51194">
    <property type="entry name" value="HELICASE_CTER"/>
    <property type="match status" value="1"/>
</dbReference>
<evidence type="ECO:0000256" key="2">
    <source>
        <dbReference type="ARBA" id="ARBA00022763"/>
    </source>
</evidence>
<dbReference type="Proteomes" id="UP000029084">
    <property type="component" value="Chromosome"/>
</dbReference>
<feature type="domain" description="Helicase C-terminal" evidence="11">
    <location>
        <begin position="233"/>
        <end position="435"/>
    </location>
</feature>
<dbReference type="Proteomes" id="UP000062475">
    <property type="component" value="Chromosome"/>
</dbReference>
<dbReference type="Pfam" id="PF00270">
    <property type="entry name" value="DEAD"/>
    <property type="match status" value="1"/>
</dbReference>
<evidence type="ECO:0000256" key="1">
    <source>
        <dbReference type="ARBA" id="ARBA00022741"/>
    </source>
</evidence>
<dbReference type="Gene3D" id="3.40.50.300">
    <property type="entry name" value="P-loop containing nucleotide triphosphate hydrolases"/>
    <property type="match status" value="2"/>
</dbReference>
<keyword evidence="5 9" id="KW-0067">ATP-binding</keyword>
<dbReference type="GO" id="GO:0016818">
    <property type="term" value="F:hydrolase activity, acting on acid anhydrides, in phosphorus-containing anhydrides"/>
    <property type="evidence" value="ECO:0007669"/>
    <property type="project" value="UniProtKB-UniRule"/>
</dbReference>
<keyword evidence="8 9" id="KW-0413">Isomerase</keyword>
<dbReference type="EMBL" id="CP012174">
    <property type="protein sequence ID" value="AKV78873.1"/>
    <property type="molecule type" value="Genomic_DNA"/>
</dbReference>
<evidence type="ECO:0000313" key="14">
    <source>
        <dbReference type="EMBL" id="AKV76621.1"/>
    </source>
</evidence>
<accession>A0A088E5A8</accession>
<dbReference type="SUPFAM" id="SSF52540">
    <property type="entry name" value="P-loop containing nucleoside triphosphate hydrolases"/>
    <property type="match status" value="1"/>
</dbReference>
<feature type="binding site" evidence="9">
    <location>
        <position position="31"/>
    </location>
    <ligand>
        <name>ATP</name>
        <dbReference type="ChEBI" id="CHEBI:30616"/>
    </ligand>
</feature>
<evidence type="ECO:0000259" key="11">
    <source>
        <dbReference type="PROSITE" id="PS51194"/>
    </source>
</evidence>
<evidence type="ECO:0000256" key="3">
    <source>
        <dbReference type="ARBA" id="ARBA00022801"/>
    </source>
</evidence>
<gene>
    <name evidence="9" type="primary">hel308</name>
    <name evidence="12" type="ORF">HA72_1374</name>
    <name evidence="13" type="ORF">MsedA_1392</name>
    <name evidence="14" type="ORF">MsedB_1394</name>
    <name evidence="15" type="ORF">MsedC_1392</name>
    <name evidence="16" type="ORF">MsedD_1393</name>
    <name evidence="17" type="ORF">MsedE_1398</name>
</gene>
<evidence type="ECO:0000313" key="19">
    <source>
        <dbReference type="Proteomes" id="UP000056255"/>
    </source>
</evidence>
<comment type="function">
    <text evidence="9">DNA-dependent ATPase and 3'-5' DNA helicase that may be involved in repair of stalled replication forks.</text>
</comment>
<reference evidence="17 19" key="3">
    <citation type="submission" date="2015-07" db="EMBL/GenBank/DDBJ databases">
        <title>Physiological, transcriptional responses and genome re-sequencing of acid resistant extremely thermoacidophilic Metallosphaera sedula SARC-M1.</title>
        <authorList>
            <person name="Ai C."/>
            <person name="McCarthy S."/>
            <person name="Eckrich V."/>
            <person name="Rudrappa D."/>
            <person name="Qiu G."/>
            <person name="Blum P."/>
        </authorList>
    </citation>
    <scope>NUCLEOTIDE SEQUENCE [LARGE SCALE GENOMIC DNA]</scope>
    <source>
        <strain evidence="17 19">SARC-M1</strain>
    </source>
</reference>
<comment type="similarity">
    <text evidence="9">Belongs to the helicase family. Hel308 subfamily.</text>
</comment>
<evidence type="ECO:0000313" key="18">
    <source>
        <dbReference type="Proteomes" id="UP000029084"/>
    </source>
</evidence>
<dbReference type="Proteomes" id="UP000062398">
    <property type="component" value="Chromosome"/>
</dbReference>
<dbReference type="InterPro" id="IPR022965">
    <property type="entry name" value="Helicase_Hel308"/>
</dbReference>
<evidence type="ECO:0000313" key="13">
    <source>
        <dbReference type="EMBL" id="AKV74382.1"/>
    </source>
</evidence>
<dbReference type="CDD" id="cd18795">
    <property type="entry name" value="SF2_C_Ski2"/>
    <property type="match status" value="1"/>
</dbReference>
<dbReference type="Proteomes" id="UP000056255">
    <property type="component" value="Chromosome"/>
</dbReference>
<protein>
    <recommendedName>
        <fullName evidence="9">ATP-dependent DNA helicase Hel308</fullName>
        <ecNumber evidence="9">5.6.2.4</ecNumber>
    </recommendedName>
    <alternativeName>
        <fullName evidence="9">DNA 3'-5' helicase Hel308</fullName>
    </alternativeName>
</protein>
<dbReference type="PANTHER" id="PTHR47961:SF10">
    <property type="entry name" value="ATP-DEPENDENT DNA HELICASE HEL308"/>
    <property type="match status" value="1"/>
</dbReference>
<dbReference type="HAMAP" id="MF_00442">
    <property type="entry name" value="Helicase_Hel308"/>
    <property type="match status" value="1"/>
</dbReference>
<dbReference type="EMBL" id="CP012176">
    <property type="protein sequence ID" value="AKV83356.1"/>
    <property type="molecule type" value="Genomic_DNA"/>
</dbReference>
<dbReference type="InterPro" id="IPR027417">
    <property type="entry name" value="P-loop_NTPase"/>
</dbReference>
<dbReference type="InterPro" id="IPR001650">
    <property type="entry name" value="Helicase_C-like"/>
</dbReference>
<evidence type="ECO:0000256" key="7">
    <source>
        <dbReference type="ARBA" id="ARBA00023204"/>
    </source>
</evidence>
<evidence type="ECO:0000313" key="16">
    <source>
        <dbReference type="EMBL" id="AKV81118.1"/>
    </source>
</evidence>
<dbReference type="Pfam" id="PF21280">
    <property type="entry name" value="Helicase_dom4_arc"/>
    <property type="match status" value="1"/>
</dbReference>
<dbReference type="EMBL" id="CP012173">
    <property type="protein sequence ID" value="AKV76621.1"/>
    <property type="molecule type" value="Genomic_DNA"/>
</dbReference>
<evidence type="ECO:0000313" key="20">
    <source>
        <dbReference type="Proteomes" id="UP000061362"/>
    </source>
</evidence>
<evidence type="ECO:0000256" key="4">
    <source>
        <dbReference type="ARBA" id="ARBA00022806"/>
    </source>
</evidence>
<keyword evidence="1 9" id="KW-0547">Nucleotide-binding</keyword>
<dbReference type="Proteomes" id="UP000068832">
    <property type="component" value="Chromosome"/>
</dbReference>
<reference evidence="20 21" key="2">
    <citation type="journal article" date="2015" name="Genome Announc.">
        <title>Complete Genome Sequences of Evolved Arsenate-Resistant Metallosphaera sedula Strains.</title>
        <authorList>
            <person name="Ai C."/>
            <person name="McCarthy S."/>
            <person name="Schackwitz W."/>
            <person name="Martin J."/>
            <person name="Lipzen A."/>
            <person name="Blum P."/>
        </authorList>
    </citation>
    <scope>NUCLEOTIDE SEQUENCE [LARGE SCALE GENOMIC DNA]</scope>
    <source>
        <strain evidence="15 21">ARS120-1</strain>
        <strain evidence="16 20">ARS120-2</strain>
        <strain evidence="13 23">ARS50-1</strain>
        <strain evidence="14 22">ARS50-2</strain>
    </source>
</reference>
<evidence type="ECO:0000259" key="10">
    <source>
        <dbReference type="PROSITE" id="PS51192"/>
    </source>
</evidence>
<dbReference type="RefSeq" id="WP_012021319.1">
    <property type="nucleotide sequence ID" value="NZ_CP008822.1"/>
</dbReference>
<dbReference type="InterPro" id="IPR053416">
    <property type="entry name" value="Hel308_helicase"/>
</dbReference>
<reference evidence="12 18" key="1">
    <citation type="journal article" date="2014" name="J. Bacteriol.">
        <title>Role of an Archaeal PitA Transporter in the Copper and Arsenic Resistance of Metallosphaera sedula, an Extreme Thermoacidophile.</title>
        <authorList>
            <person name="McCarthy S."/>
            <person name="Ai C."/>
            <person name="Wheaton G."/>
            <person name="Tevatia R."/>
            <person name="Eckrich V."/>
            <person name="Kelly R."/>
            <person name="Blum P."/>
        </authorList>
    </citation>
    <scope>NUCLEOTIDE SEQUENCE [LARGE SCALE GENOMIC DNA]</scope>
    <source>
        <strain evidence="12 18">CuR1</strain>
    </source>
</reference>
<dbReference type="EMBL" id="CP008822">
    <property type="protein sequence ID" value="AIM27516.1"/>
    <property type="molecule type" value="Genomic_DNA"/>
</dbReference>
<dbReference type="SUPFAM" id="SSF158702">
    <property type="entry name" value="Sec63 N-terminal domain-like"/>
    <property type="match status" value="1"/>
</dbReference>
<dbReference type="OrthoDB" id="371946at2157"/>
<evidence type="ECO:0000256" key="6">
    <source>
        <dbReference type="ARBA" id="ARBA00023125"/>
    </source>
</evidence>
<keyword evidence="4 9" id="KW-0347">Helicase</keyword>
<dbReference type="InterPro" id="IPR011545">
    <property type="entry name" value="DEAD/DEAH_box_helicase_dom"/>
</dbReference>
<sequence>MKIISVEDLPMDAKVKEVLKRRGIVTLNPVQSEAVEKGLLEGRRLLLTSPTGSGKTLIAELGMISHLLRGGKRAIYVTPLRALTSEKYVTFKDWEILGYKVGMTSGDYDTDDAFLSRYDIVVTTYEKLDSLWRHNPSWLKESDYFILDEFHYLNDGKRGPVVESVAVRSKRRNLLGLSATVSNADAIAEWLNATPVKTNWRPVPLKEGILVNDRKIVLTYTDGVSIQLKGNDGILAYTKKIVEEGGQVLVFRNSRKMAETTARKIAELNFPLKKKEVEDIVSRLREVEDAGSEERNTLAELMSRGVAFHHAGLSKGLRDLIEEGFRRRVIKVITATPTLAAGVNLPARAVVVGDIYRFNRKILGFQEEISVMEYKQMSGRAGRPGYDSEGEAVIVVRNRKDSERIAKKYILSPPEPLESRLGNESAFYSFLLGLASEDGANEEFVRTMAQETFLDHELVKTYLETGLNWLRENEFLSDGVKLTKFGRRVADLYINPFTAKLIKDTLSMSEAENCDIPYLHMLALTPDGPIANVSKPEEDDLLEWAPCPPFTDVPDDEDEAFQYFSALKIALIVHDWIEEVDEDAILSKYGIGSGDLRSIVETMEWLTYSGYQVSKALEWESHADIMFLLNRRVSDGVKEDLLDLVRVPGIGRKRGRLLYQNGLTKPEDLVMNPEKVKALIGEKVGEKVVKDAARVIGGVL</sequence>
<dbReference type="Gene3D" id="1.10.3380.30">
    <property type="match status" value="1"/>
</dbReference>
<dbReference type="EC" id="5.6.2.4" evidence="9"/>
<dbReference type="InterPro" id="IPR050474">
    <property type="entry name" value="Hel308_SKI2-like"/>
</dbReference>
<dbReference type="GO" id="GO:0005524">
    <property type="term" value="F:ATP binding"/>
    <property type="evidence" value="ECO:0007669"/>
    <property type="project" value="UniProtKB-UniRule"/>
</dbReference>
<dbReference type="InterPro" id="IPR014001">
    <property type="entry name" value="Helicase_ATP-bd"/>
</dbReference>
<dbReference type="GO" id="GO:0003677">
    <property type="term" value="F:DNA binding"/>
    <property type="evidence" value="ECO:0007669"/>
    <property type="project" value="UniProtKB-UniRule"/>
</dbReference>
<keyword evidence="6 9" id="KW-0238">DNA-binding</keyword>
<evidence type="ECO:0000313" key="22">
    <source>
        <dbReference type="Proteomes" id="UP000062475"/>
    </source>
</evidence>
<evidence type="ECO:0000256" key="5">
    <source>
        <dbReference type="ARBA" id="ARBA00022840"/>
    </source>
</evidence>
<evidence type="ECO:0000313" key="21">
    <source>
        <dbReference type="Proteomes" id="UP000062398"/>
    </source>
</evidence>
<proteinExistence type="inferred from homology"/>
<dbReference type="SMART" id="SM00487">
    <property type="entry name" value="DEXDc"/>
    <property type="match status" value="1"/>
</dbReference>